<dbReference type="PANTHER" id="PTHR30522">
    <property type="entry name" value="NUCLEOSIDE TRIPHOSPHATE PYROPHOSPHOHYDROLASE"/>
    <property type="match status" value="1"/>
</dbReference>
<protein>
    <submittedName>
        <fullName evidence="2">Nucleoside triphosphate pyrophosphohydrolase</fullName>
    </submittedName>
</protein>
<proteinExistence type="predicted"/>
<dbReference type="Gene3D" id="1.10.287.1080">
    <property type="entry name" value="MazG-like"/>
    <property type="match status" value="2"/>
</dbReference>
<feature type="domain" description="NTP pyrophosphohydrolase MazG-like" evidence="1">
    <location>
        <begin position="28"/>
        <end position="101"/>
    </location>
</feature>
<dbReference type="Proteomes" id="UP001317629">
    <property type="component" value="Chromosome"/>
</dbReference>
<dbReference type="SUPFAM" id="SSF101386">
    <property type="entry name" value="all-alpha NTP pyrophosphatases"/>
    <property type="match status" value="2"/>
</dbReference>
<evidence type="ECO:0000259" key="1">
    <source>
        <dbReference type="Pfam" id="PF03819"/>
    </source>
</evidence>
<gene>
    <name evidence="2" type="primary">mazG</name>
    <name evidence="2" type="ORF">SS37A_19990</name>
</gene>
<evidence type="ECO:0000313" key="3">
    <source>
        <dbReference type="Proteomes" id="UP001317629"/>
    </source>
</evidence>
<dbReference type="InterPro" id="IPR011551">
    <property type="entry name" value="NTP_PyrPHydrolase_MazG"/>
</dbReference>
<dbReference type="PANTHER" id="PTHR30522:SF0">
    <property type="entry name" value="NUCLEOSIDE TRIPHOSPHATE PYROPHOSPHOHYDROLASE"/>
    <property type="match status" value="1"/>
</dbReference>
<dbReference type="CDD" id="cd11529">
    <property type="entry name" value="NTP-PPase_MazG_Cterm"/>
    <property type="match status" value="1"/>
</dbReference>
<dbReference type="NCBIfam" id="NF007113">
    <property type="entry name" value="PRK09562.1"/>
    <property type="match status" value="1"/>
</dbReference>
<dbReference type="EMBL" id="AP027142">
    <property type="protein sequence ID" value="BDV34470.1"/>
    <property type="molecule type" value="Genomic_DNA"/>
</dbReference>
<dbReference type="NCBIfam" id="TIGR00444">
    <property type="entry name" value="mazG"/>
    <property type="match status" value="1"/>
</dbReference>
<accession>A0ABM8E929</accession>
<feature type="domain" description="NTP pyrophosphohydrolase MazG-like" evidence="1">
    <location>
        <begin position="170"/>
        <end position="233"/>
    </location>
</feature>
<evidence type="ECO:0000313" key="2">
    <source>
        <dbReference type="EMBL" id="BDV34470.1"/>
    </source>
</evidence>
<dbReference type="RefSeq" id="WP_281927657.1">
    <property type="nucleotide sequence ID" value="NZ_AP027142.1"/>
</dbReference>
<dbReference type="InterPro" id="IPR004518">
    <property type="entry name" value="MazG-like_dom"/>
</dbReference>
<dbReference type="InterPro" id="IPR048011">
    <property type="entry name" value="NTP-PPase_MazG-like_C"/>
</dbReference>
<reference evidence="2 3" key="1">
    <citation type="journal article" date="2023" name="Int. J. Syst. Evol. Microbiol.">
        <title>Methylocystis iwaonis sp. nov., a type II methane-oxidizing bacterium from surface soil of a rice paddy field in Japan, and emended description of the genus Methylocystis (ex Whittenbury et al. 1970) Bowman et al. 1993.</title>
        <authorList>
            <person name="Kaise H."/>
            <person name="Sawadogo J.B."/>
            <person name="Alam M.S."/>
            <person name="Ueno C."/>
            <person name="Dianou D."/>
            <person name="Shinjo R."/>
            <person name="Asakawa S."/>
        </authorList>
    </citation>
    <scope>NUCLEOTIDE SEQUENCE [LARGE SCALE GENOMIC DNA]</scope>
    <source>
        <strain evidence="2 3">SS37A-Re</strain>
    </source>
</reference>
<dbReference type="InterPro" id="IPR048015">
    <property type="entry name" value="NTP-PPase_MazG-like_N"/>
</dbReference>
<name>A0ABM8E929_9HYPH</name>
<organism evidence="2 3">
    <name type="scientific">Methylocystis iwaonis</name>
    <dbReference type="NCBI Taxonomy" id="2885079"/>
    <lineage>
        <taxon>Bacteria</taxon>
        <taxon>Pseudomonadati</taxon>
        <taxon>Pseudomonadota</taxon>
        <taxon>Alphaproteobacteria</taxon>
        <taxon>Hyphomicrobiales</taxon>
        <taxon>Methylocystaceae</taxon>
        <taxon>Methylocystis</taxon>
    </lineage>
</organism>
<sequence>MSGDIARLIEIMAALRTPGTGCPWDLEQDFRSIAPYTIEEAYEVVDAIESGDLGDLKDELGDLLLQVVFHSRIAQEQDAFAFPDVVGAICDKLIRRHPHVFEAGESLTPEGVTAQWNDIKAAEKAAKGAPAPASLLDGVPLALPALTRAVKLQQKASKVGFDWNDAAHVMGKIREETEEVAEELRRPDLDPKSLEEEIGDLLFVVTNLARHAKVDPEQALRGANAKFERRFHHIERRLSEMGSSAEAASLDEMEALWSEAKQLEKGAKAGAAPKAADVP</sequence>
<dbReference type="Pfam" id="PF03819">
    <property type="entry name" value="MazG"/>
    <property type="match status" value="2"/>
</dbReference>
<dbReference type="CDD" id="cd11528">
    <property type="entry name" value="NTP-PPase_MazG_Nterm"/>
    <property type="match status" value="1"/>
</dbReference>
<keyword evidence="3" id="KW-1185">Reference proteome</keyword>